<dbReference type="InterPro" id="IPR036249">
    <property type="entry name" value="Thioredoxin-like_sf"/>
</dbReference>
<accession>A0ABP8NXX9</accession>
<evidence type="ECO:0000256" key="4">
    <source>
        <dbReference type="ARBA" id="ARBA00023004"/>
    </source>
</evidence>
<dbReference type="Pfam" id="PF01257">
    <property type="entry name" value="2Fe-2S_thioredx"/>
    <property type="match status" value="1"/>
</dbReference>
<evidence type="ECO:0000256" key="6">
    <source>
        <dbReference type="ARBA" id="ARBA00034078"/>
    </source>
</evidence>
<keyword evidence="3" id="KW-0479">Metal-binding</keyword>
<dbReference type="InterPro" id="IPR042128">
    <property type="entry name" value="NuoE_dom"/>
</dbReference>
<reference evidence="9" key="1">
    <citation type="journal article" date="2019" name="Int. J. Syst. Evol. Microbiol.">
        <title>The Global Catalogue of Microorganisms (GCM) 10K type strain sequencing project: providing services to taxonomists for standard genome sequencing and annotation.</title>
        <authorList>
            <consortium name="The Broad Institute Genomics Platform"/>
            <consortium name="The Broad Institute Genome Sequencing Center for Infectious Disease"/>
            <person name="Wu L."/>
            <person name="Ma J."/>
        </authorList>
    </citation>
    <scope>NUCLEOTIDE SEQUENCE [LARGE SCALE GENOMIC DNA]</scope>
    <source>
        <strain evidence="9">JCM 32206</strain>
    </source>
</reference>
<evidence type="ECO:0000256" key="5">
    <source>
        <dbReference type="ARBA" id="ARBA00023014"/>
    </source>
</evidence>
<dbReference type="Proteomes" id="UP001501183">
    <property type="component" value="Unassembled WGS sequence"/>
</dbReference>
<dbReference type="EMBL" id="BAABFB010000021">
    <property type="protein sequence ID" value="GAA4473997.1"/>
    <property type="molecule type" value="Genomic_DNA"/>
</dbReference>
<dbReference type="Gene3D" id="3.40.30.10">
    <property type="entry name" value="Glutaredoxin"/>
    <property type="match status" value="1"/>
</dbReference>
<keyword evidence="5" id="KW-0411">Iron-sulfur</keyword>
<organism evidence="8 9">
    <name type="scientific">Rhodococcus olei</name>
    <dbReference type="NCBI Taxonomy" id="2161675"/>
    <lineage>
        <taxon>Bacteria</taxon>
        <taxon>Bacillati</taxon>
        <taxon>Actinomycetota</taxon>
        <taxon>Actinomycetes</taxon>
        <taxon>Mycobacteriales</taxon>
        <taxon>Nocardiaceae</taxon>
        <taxon>Rhodococcus</taxon>
    </lineage>
</organism>
<keyword evidence="4" id="KW-0408">Iron</keyword>
<feature type="region of interest" description="Disordered" evidence="7">
    <location>
        <begin position="208"/>
        <end position="237"/>
    </location>
</feature>
<dbReference type="SUPFAM" id="SSF52833">
    <property type="entry name" value="Thioredoxin-like"/>
    <property type="match status" value="1"/>
</dbReference>
<dbReference type="NCBIfam" id="NF005721">
    <property type="entry name" value="PRK07539.1-1"/>
    <property type="match status" value="1"/>
</dbReference>
<dbReference type="Gene3D" id="1.10.10.1590">
    <property type="entry name" value="NADH-quinone oxidoreductase subunit E"/>
    <property type="match status" value="1"/>
</dbReference>
<name>A0ABP8NXX9_9NOCA</name>
<evidence type="ECO:0000256" key="2">
    <source>
        <dbReference type="ARBA" id="ARBA00022714"/>
    </source>
</evidence>
<dbReference type="PANTHER" id="PTHR10371:SF3">
    <property type="entry name" value="NADH DEHYDROGENASE [UBIQUINONE] FLAVOPROTEIN 2, MITOCHONDRIAL"/>
    <property type="match status" value="1"/>
</dbReference>
<comment type="similarity">
    <text evidence="1">Belongs to the complex I 24 kDa subunit family.</text>
</comment>
<evidence type="ECO:0000256" key="3">
    <source>
        <dbReference type="ARBA" id="ARBA00022723"/>
    </source>
</evidence>
<dbReference type="CDD" id="cd03064">
    <property type="entry name" value="TRX_Fd_NuoE"/>
    <property type="match status" value="1"/>
</dbReference>
<evidence type="ECO:0000313" key="8">
    <source>
        <dbReference type="EMBL" id="GAA4473997.1"/>
    </source>
</evidence>
<keyword evidence="9" id="KW-1185">Reference proteome</keyword>
<feature type="compositionally biased region" description="Basic and acidic residues" evidence="7">
    <location>
        <begin position="228"/>
        <end position="237"/>
    </location>
</feature>
<evidence type="ECO:0000256" key="7">
    <source>
        <dbReference type="SAM" id="MobiDB-lite"/>
    </source>
</evidence>
<dbReference type="InterPro" id="IPR041921">
    <property type="entry name" value="NuoE_N"/>
</dbReference>
<dbReference type="PIRSF" id="PIRSF000216">
    <property type="entry name" value="NADH_DH_24kDa"/>
    <property type="match status" value="1"/>
</dbReference>
<protein>
    <submittedName>
        <fullName evidence="8">NADH-quinone oxidoreductase subunit NuoE</fullName>
    </submittedName>
</protein>
<comment type="caution">
    <text evidence="8">The sequence shown here is derived from an EMBL/GenBank/DDBJ whole genome shotgun (WGS) entry which is preliminary data.</text>
</comment>
<keyword evidence="2" id="KW-0001">2Fe-2S</keyword>
<evidence type="ECO:0000313" key="9">
    <source>
        <dbReference type="Proteomes" id="UP001501183"/>
    </source>
</evidence>
<evidence type="ECO:0000256" key="1">
    <source>
        <dbReference type="ARBA" id="ARBA00010643"/>
    </source>
</evidence>
<proteinExistence type="inferred from homology"/>
<dbReference type="PANTHER" id="PTHR10371">
    <property type="entry name" value="NADH DEHYDROGENASE UBIQUINONE FLAVOPROTEIN 2, MITOCHONDRIAL"/>
    <property type="match status" value="1"/>
</dbReference>
<dbReference type="RefSeq" id="WP_345342545.1">
    <property type="nucleotide sequence ID" value="NZ_BAABFB010000021.1"/>
</dbReference>
<sequence length="237" mass="25059">MTAERGYPPQVLARLDIDAKEIVARYPQPRSALLPLLHLVQSEDGCVTPAGIDFCAGHVGLTPAEVTAVATFYSMYRRTPTGDYLVGVCTNALCAIMGGDAILDRLRTHLGVDPGQTTPDGVVTLEHVECNAACDYAPVVMVNWEFFDNQTPDSAADLVDTLRAGGRVTPTRGASPCSFRDTERILAGFPDPRPGAVDSGEAGAATLAGLRVAREQDMSAPPPPVRPDVAEREGGVS</sequence>
<gene>
    <name evidence="8" type="primary">nuoE</name>
    <name evidence="8" type="ORF">GCM10023094_08830</name>
</gene>
<dbReference type="PROSITE" id="PS01099">
    <property type="entry name" value="COMPLEX1_24K"/>
    <property type="match status" value="1"/>
</dbReference>
<dbReference type="InterPro" id="IPR002023">
    <property type="entry name" value="NuoE-like"/>
</dbReference>
<comment type="cofactor">
    <cofactor evidence="6">
        <name>[2Fe-2S] cluster</name>
        <dbReference type="ChEBI" id="CHEBI:190135"/>
    </cofactor>
</comment>